<gene>
    <name evidence="2" type="ORF">ENP55_04435</name>
</gene>
<dbReference type="SUPFAM" id="SSF103473">
    <property type="entry name" value="MFS general substrate transporter"/>
    <property type="match status" value="1"/>
</dbReference>
<dbReference type="EMBL" id="DSJT01000023">
    <property type="protein sequence ID" value="HEF87528.1"/>
    <property type="molecule type" value="Genomic_DNA"/>
</dbReference>
<sequence length="117" mass="12599">MSNALLIRLLSYGVSELGLLTFIRILAYGVSQVPAALLVEHYWHKRKMLWNLFGALNRLGPSLLILSLFLPKDYSLSFALVVSFLSQFAGGVAGVAATDVLADIIPVGGISILLLKG</sequence>
<evidence type="ECO:0000256" key="1">
    <source>
        <dbReference type="SAM" id="Phobius"/>
    </source>
</evidence>
<proteinExistence type="predicted"/>
<keyword evidence="1" id="KW-1133">Transmembrane helix</keyword>
<dbReference type="AlphaFoldDB" id="A0A7C2BLC8"/>
<protein>
    <recommendedName>
        <fullName evidence="3">MFS transporter</fullName>
    </recommendedName>
</protein>
<comment type="caution">
    <text evidence="2">The sequence shown here is derived from an EMBL/GenBank/DDBJ whole genome shotgun (WGS) entry which is preliminary data.</text>
</comment>
<feature type="transmembrane region" description="Helical" evidence="1">
    <location>
        <begin position="90"/>
        <end position="115"/>
    </location>
</feature>
<name>A0A7C2BLC8_9CREN</name>
<evidence type="ECO:0000313" key="2">
    <source>
        <dbReference type="EMBL" id="HEF87528.1"/>
    </source>
</evidence>
<dbReference type="InterPro" id="IPR036259">
    <property type="entry name" value="MFS_trans_sf"/>
</dbReference>
<keyword evidence="1" id="KW-0812">Transmembrane</keyword>
<evidence type="ECO:0008006" key="3">
    <source>
        <dbReference type="Google" id="ProtNLM"/>
    </source>
</evidence>
<accession>A0A7C2BLC8</accession>
<reference evidence="2" key="1">
    <citation type="journal article" date="2020" name="mSystems">
        <title>Genome- and Community-Level Interaction Insights into Carbon Utilization and Element Cycling Functions of Hydrothermarchaeota in Hydrothermal Sediment.</title>
        <authorList>
            <person name="Zhou Z."/>
            <person name="Liu Y."/>
            <person name="Xu W."/>
            <person name="Pan J."/>
            <person name="Luo Z.H."/>
            <person name="Li M."/>
        </authorList>
    </citation>
    <scope>NUCLEOTIDE SEQUENCE [LARGE SCALE GENOMIC DNA]</scope>
    <source>
        <strain evidence="2">SpSt-23</strain>
    </source>
</reference>
<keyword evidence="1" id="KW-0472">Membrane</keyword>
<feature type="transmembrane region" description="Helical" evidence="1">
    <location>
        <begin position="48"/>
        <end position="70"/>
    </location>
</feature>
<organism evidence="2">
    <name type="scientific">Thermosphaera aggregans</name>
    <dbReference type="NCBI Taxonomy" id="54254"/>
    <lineage>
        <taxon>Archaea</taxon>
        <taxon>Thermoproteota</taxon>
        <taxon>Thermoprotei</taxon>
        <taxon>Desulfurococcales</taxon>
        <taxon>Desulfurococcaceae</taxon>
        <taxon>Thermosphaera</taxon>
    </lineage>
</organism>